<organism evidence="1">
    <name type="scientific">viral metagenome</name>
    <dbReference type="NCBI Taxonomy" id="1070528"/>
    <lineage>
        <taxon>unclassified sequences</taxon>
        <taxon>metagenomes</taxon>
        <taxon>organismal metagenomes</taxon>
    </lineage>
</organism>
<protein>
    <submittedName>
        <fullName evidence="1">Uncharacterized protein</fullName>
    </submittedName>
</protein>
<accession>A0A6C0AZJ1</accession>
<proteinExistence type="predicted"/>
<dbReference type="AlphaFoldDB" id="A0A6C0AZJ1"/>
<evidence type="ECO:0000313" key="1">
    <source>
        <dbReference type="EMBL" id="QHS84625.1"/>
    </source>
</evidence>
<sequence length="126" mass="13856">MSEDSLRRDEKLCGCDTGEIQNSVVQRKSCNGSLSSFNKKQTQKRIQNQVGVSSSQLSNTATAINILSFQNNFNQRDLTGKKAVAVKHGSYERRLGKIKGKHIVSSAKDSSNSFSLVNIKNCKSCI</sequence>
<reference evidence="1" key="1">
    <citation type="journal article" date="2020" name="Nature">
        <title>Giant virus diversity and host interactions through global metagenomics.</title>
        <authorList>
            <person name="Schulz F."/>
            <person name="Roux S."/>
            <person name="Paez-Espino D."/>
            <person name="Jungbluth S."/>
            <person name="Walsh D.A."/>
            <person name="Denef V.J."/>
            <person name="McMahon K.D."/>
            <person name="Konstantinidis K.T."/>
            <person name="Eloe-Fadrosh E.A."/>
            <person name="Kyrpides N.C."/>
            <person name="Woyke T."/>
        </authorList>
    </citation>
    <scope>NUCLEOTIDE SEQUENCE</scope>
    <source>
        <strain evidence="1">GVMAG-S-ERX556022-25</strain>
    </source>
</reference>
<dbReference type="EMBL" id="MN738810">
    <property type="protein sequence ID" value="QHS84625.1"/>
    <property type="molecule type" value="Genomic_DNA"/>
</dbReference>
<name>A0A6C0AZJ1_9ZZZZ</name>